<comment type="caution">
    <text evidence="6">Lacks conserved residue(s) required for the propagation of feature annotation.</text>
</comment>
<dbReference type="EC" id="5.4.99.62" evidence="2 6"/>
<dbReference type="InterPro" id="IPR007721">
    <property type="entry name" value="RbsD_FucU"/>
</dbReference>
<keyword evidence="4 6" id="KW-0413">Isomerase</keyword>
<dbReference type="EMBL" id="BLSB01000143">
    <property type="protein sequence ID" value="GFP35586.1"/>
    <property type="molecule type" value="Genomic_DNA"/>
</dbReference>
<dbReference type="Pfam" id="PF05025">
    <property type="entry name" value="RbsD_FucU"/>
    <property type="match status" value="1"/>
</dbReference>
<dbReference type="GO" id="GO:0048029">
    <property type="term" value="F:monosaccharide binding"/>
    <property type="evidence" value="ECO:0007669"/>
    <property type="project" value="InterPro"/>
</dbReference>
<proteinExistence type="inferred from homology"/>
<dbReference type="AlphaFoldDB" id="A0A6V8NZC8"/>
<protein>
    <recommendedName>
        <fullName evidence="2 6">D-ribose pyranase</fullName>
        <ecNumber evidence="2 6">5.4.99.62</ecNumber>
    </recommendedName>
</protein>
<keyword evidence="3 6" id="KW-0963">Cytoplasm</keyword>
<feature type="binding site" evidence="6">
    <location>
        <position position="28"/>
    </location>
    <ligand>
        <name>substrate</name>
    </ligand>
</feature>
<dbReference type="HAMAP" id="MF_01661">
    <property type="entry name" value="D_rib_pyranase"/>
    <property type="match status" value="1"/>
</dbReference>
<evidence type="ECO:0000313" key="9">
    <source>
        <dbReference type="EMBL" id="GFP35586.1"/>
    </source>
</evidence>
<dbReference type="PANTHER" id="PTHR37831">
    <property type="entry name" value="D-RIBOSE PYRANASE"/>
    <property type="match status" value="1"/>
</dbReference>
<dbReference type="GO" id="GO:0019303">
    <property type="term" value="P:D-ribose catabolic process"/>
    <property type="evidence" value="ECO:0007669"/>
    <property type="project" value="UniProtKB-UniRule"/>
</dbReference>
<keyword evidence="5 6" id="KW-0119">Carbohydrate metabolism</keyword>
<evidence type="ECO:0000256" key="4">
    <source>
        <dbReference type="ARBA" id="ARBA00023235"/>
    </source>
</evidence>
<dbReference type="GO" id="GO:0062193">
    <property type="term" value="F:D-ribose pyranase activity"/>
    <property type="evidence" value="ECO:0007669"/>
    <property type="project" value="UniProtKB-EC"/>
</dbReference>
<evidence type="ECO:0000256" key="2">
    <source>
        <dbReference type="ARBA" id="ARBA00012862"/>
    </source>
</evidence>
<name>A0A6V8NZC8_9ACTN</name>
<dbReference type="UniPathway" id="UPA00916">
    <property type="reaction ID" value="UER00888"/>
</dbReference>
<dbReference type="PANTHER" id="PTHR37831:SF1">
    <property type="entry name" value="D-RIBOSE PYRANASE"/>
    <property type="match status" value="1"/>
</dbReference>
<dbReference type="GO" id="GO:0005829">
    <property type="term" value="C:cytosol"/>
    <property type="evidence" value="ECO:0007669"/>
    <property type="project" value="TreeGrafter"/>
</dbReference>
<dbReference type="GO" id="GO:0016872">
    <property type="term" value="F:intramolecular lyase activity"/>
    <property type="evidence" value="ECO:0007669"/>
    <property type="project" value="UniProtKB-UniRule"/>
</dbReference>
<dbReference type="Gene3D" id="3.40.1650.10">
    <property type="entry name" value="RbsD-like domain"/>
    <property type="match status" value="1"/>
</dbReference>
<feature type="binding site" evidence="6">
    <location>
        <begin position="120"/>
        <end position="122"/>
    </location>
    <ligand>
        <name>substrate</name>
    </ligand>
</feature>
<dbReference type="Proteomes" id="UP000543224">
    <property type="component" value="Unassembled WGS sequence"/>
</dbReference>
<dbReference type="Proteomes" id="UP000591948">
    <property type="component" value="Unassembled WGS sequence"/>
</dbReference>
<dbReference type="RefSeq" id="WP_176230141.1">
    <property type="nucleotide sequence ID" value="NZ_BLRY01000094.1"/>
</dbReference>
<evidence type="ECO:0000313" key="11">
    <source>
        <dbReference type="Proteomes" id="UP000576480"/>
    </source>
</evidence>
<comment type="similarity">
    <text evidence="6">Belongs to the RbsD / FucU family. RbsD subfamily.</text>
</comment>
<sequence length="132" mass="14476">MKKKGILNQPLCKVLAGLGHTDLLVICDGGFNIPLEIERVDLAIIPNLPRFFDVLDAILDELVVEKAIVPSETPQVSPHIFEGIKQRLGGVEIELLPNLEFKKLARSAKAVVRTGEFTAYSNIILQCGVPYA</sequence>
<dbReference type="InterPro" id="IPR023750">
    <property type="entry name" value="RbsD-like_sf"/>
</dbReference>
<evidence type="ECO:0000256" key="1">
    <source>
        <dbReference type="ARBA" id="ARBA00000223"/>
    </source>
</evidence>
<comment type="subunit">
    <text evidence="6">Homodecamer.</text>
</comment>
<evidence type="ECO:0000313" key="7">
    <source>
        <dbReference type="EMBL" id="GFP25622.1"/>
    </source>
</evidence>
<feature type="active site" description="Proton donor" evidence="6">
    <location>
        <position position="20"/>
    </location>
</feature>
<accession>A0A6V8NZC8</accession>
<keyword evidence="12" id="KW-1185">Reference proteome</keyword>
<evidence type="ECO:0000256" key="6">
    <source>
        <dbReference type="HAMAP-Rule" id="MF_01661"/>
    </source>
</evidence>
<gene>
    <name evidence="6" type="primary">rbsD</name>
    <name evidence="7" type="ORF">HKBW3S25_01102</name>
    <name evidence="8" type="ORF">HKBW3S33_01404</name>
    <name evidence="9" type="ORF">HKBW3S43_01376</name>
</gene>
<dbReference type="EMBL" id="BLRX01000140">
    <property type="protein sequence ID" value="GFP25622.1"/>
    <property type="molecule type" value="Genomic_DNA"/>
</dbReference>
<evidence type="ECO:0000313" key="12">
    <source>
        <dbReference type="Proteomes" id="UP000591948"/>
    </source>
</evidence>
<reference evidence="10 11" key="1">
    <citation type="journal article" date="2020" name="Front. Microbiol.">
        <title>Single-cell genomics of novel Actinobacteria with the Wood-Ljungdahl pathway discovered in a serpentinizing system.</title>
        <authorList>
            <person name="Merino N."/>
            <person name="Kawai M."/>
            <person name="Boyd E.S."/>
            <person name="Colman D.R."/>
            <person name="McGlynn S.E."/>
            <person name="Nealson K.H."/>
            <person name="Kurokawa K."/>
            <person name="Hongoh Y."/>
        </authorList>
    </citation>
    <scope>NUCLEOTIDE SEQUENCE [LARGE SCALE GENOMIC DNA]</scope>
    <source>
        <strain evidence="7 10">S25</strain>
        <strain evidence="8 12">S33</strain>
        <strain evidence="9 11">S43</strain>
    </source>
</reference>
<comment type="pathway">
    <text evidence="6">Carbohydrate metabolism; D-ribose degradation; D-ribose 5-phosphate from beta-D-ribopyranose: step 1/2.</text>
</comment>
<comment type="catalytic activity">
    <reaction evidence="1 6">
        <text>beta-D-ribopyranose = beta-D-ribofuranose</text>
        <dbReference type="Rhea" id="RHEA:25432"/>
        <dbReference type="ChEBI" id="CHEBI:27476"/>
        <dbReference type="ChEBI" id="CHEBI:47002"/>
        <dbReference type="EC" id="5.4.99.62"/>
    </reaction>
</comment>
<dbReference type="Proteomes" id="UP000576480">
    <property type="component" value="Unassembled WGS sequence"/>
</dbReference>
<comment type="caution">
    <text evidence="7">The sequence shown here is derived from an EMBL/GenBank/DDBJ whole genome shotgun (WGS) entry which is preliminary data.</text>
</comment>
<dbReference type="NCBIfam" id="NF008761">
    <property type="entry name" value="PRK11797.1"/>
    <property type="match status" value="1"/>
</dbReference>
<evidence type="ECO:0000256" key="5">
    <source>
        <dbReference type="ARBA" id="ARBA00023277"/>
    </source>
</evidence>
<dbReference type="EMBL" id="BLRY01000094">
    <property type="protein sequence ID" value="GFP27987.1"/>
    <property type="molecule type" value="Genomic_DNA"/>
</dbReference>
<comment type="function">
    <text evidence="6">Catalyzes the interconversion of beta-pyran and beta-furan forms of D-ribose.</text>
</comment>
<organism evidence="7 10">
    <name type="scientific">Candidatus Hakubella thermalkaliphila</name>
    <dbReference type="NCBI Taxonomy" id="2754717"/>
    <lineage>
        <taxon>Bacteria</taxon>
        <taxon>Bacillati</taxon>
        <taxon>Actinomycetota</taxon>
        <taxon>Actinomycetota incertae sedis</taxon>
        <taxon>Candidatus Hakubellales</taxon>
        <taxon>Candidatus Hakubellaceae</taxon>
        <taxon>Candidatus Hakubella</taxon>
    </lineage>
</organism>
<evidence type="ECO:0000313" key="8">
    <source>
        <dbReference type="EMBL" id="GFP27987.1"/>
    </source>
</evidence>
<dbReference type="InterPro" id="IPR023064">
    <property type="entry name" value="D-ribose_pyranase"/>
</dbReference>
<evidence type="ECO:0000313" key="10">
    <source>
        <dbReference type="Proteomes" id="UP000543224"/>
    </source>
</evidence>
<dbReference type="SUPFAM" id="SSF102546">
    <property type="entry name" value="RbsD-like"/>
    <property type="match status" value="1"/>
</dbReference>
<comment type="subcellular location">
    <subcellularLocation>
        <location evidence="6">Cytoplasm</location>
    </subcellularLocation>
</comment>
<evidence type="ECO:0000256" key="3">
    <source>
        <dbReference type="ARBA" id="ARBA00022490"/>
    </source>
</evidence>